<dbReference type="RefSeq" id="WP_269663381.1">
    <property type="nucleotide sequence ID" value="NZ_CP114413.1"/>
</dbReference>
<comment type="similarity">
    <text evidence="1 2">Belongs to the cytochrome P450 family.</text>
</comment>
<protein>
    <submittedName>
        <fullName evidence="3">Cytochrome P450</fullName>
    </submittedName>
</protein>
<gene>
    <name evidence="3" type="ORF">STRCI_007427</name>
</gene>
<sequence length="406" mass="44460">MTSSVGASYDPLGTHLQDPYPFFALARETEPVFYSEVLRAWVVTRFDDVRTVLQRHETFSTANALRSPLPVHPDALAVLERGFPPSSAIINVNGDRHLKVRAPLAKRLGTDAVAAMEPEIRKRATALVDALAADGSAELMSQYARVLPVDTISDMCGIAAADRAIVRDGAYACVAVITGGASREEEVEAAEVFLEFQQVMARYVRERRERPGEDAFSEIAGVLAPPGPLDDEQLAELVWTFIGLITAGHSTTTALLGNGLWHLLSRPDQWQLLCRSPSLIPGAVEEIARYDTPVHAFFRVTTREVSLGGRTLPTGSDVVALYSAANRDPEEFDQPETFDITRQITRHLTFGHGVHACVGARLARLQLAVTLEALTRLPGLHLVPDRPVRMARQFVDHAPVALHVAW</sequence>
<dbReference type="SUPFAM" id="SSF48264">
    <property type="entry name" value="Cytochrome P450"/>
    <property type="match status" value="1"/>
</dbReference>
<keyword evidence="2" id="KW-0503">Monooxygenase</keyword>
<dbReference type="InterPro" id="IPR017972">
    <property type="entry name" value="Cyt_P450_CS"/>
</dbReference>
<dbReference type="PANTHER" id="PTHR46696:SF3">
    <property type="entry name" value="PULCHERRIMINIC ACID SYNTHASE"/>
    <property type="match status" value="1"/>
</dbReference>
<dbReference type="PANTHER" id="PTHR46696">
    <property type="entry name" value="P450, PUTATIVE (EUROFUNG)-RELATED"/>
    <property type="match status" value="1"/>
</dbReference>
<keyword evidence="2" id="KW-0408">Iron</keyword>
<evidence type="ECO:0000256" key="1">
    <source>
        <dbReference type="ARBA" id="ARBA00010617"/>
    </source>
</evidence>
<dbReference type="InterPro" id="IPR036396">
    <property type="entry name" value="Cyt_P450_sf"/>
</dbReference>
<evidence type="ECO:0000313" key="4">
    <source>
        <dbReference type="Proteomes" id="UP001164439"/>
    </source>
</evidence>
<dbReference type="Proteomes" id="UP001164439">
    <property type="component" value="Chromosome"/>
</dbReference>
<keyword evidence="4" id="KW-1185">Reference proteome</keyword>
<dbReference type="InterPro" id="IPR001128">
    <property type="entry name" value="Cyt_P450"/>
</dbReference>
<dbReference type="Gene3D" id="1.10.630.10">
    <property type="entry name" value="Cytochrome P450"/>
    <property type="match status" value="1"/>
</dbReference>
<dbReference type="Pfam" id="PF00067">
    <property type="entry name" value="p450"/>
    <property type="match status" value="1"/>
</dbReference>
<keyword evidence="2" id="KW-0349">Heme</keyword>
<evidence type="ECO:0000313" key="3">
    <source>
        <dbReference type="EMBL" id="WAZ25899.1"/>
    </source>
</evidence>
<organism evidence="3 4">
    <name type="scientific">Streptomyces cinnabarinus</name>
    <dbReference type="NCBI Taxonomy" id="67287"/>
    <lineage>
        <taxon>Bacteria</taxon>
        <taxon>Bacillati</taxon>
        <taxon>Actinomycetota</taxon>
        <taxon>Actinomycetes</taxon>
        <taxon>Kitasatosporales</taxon>
        <taxon>Streptomycetaceae</taxon>
        <taxon>Streptomyces</taxon>
    </lineage>
</organism>
<keyword evidence="2" id="KW-0479">Metal-binding</keyword>
<evidence type="ECO:0000256" key="2">
    <source>
        <dbReference type="RuleBase" id="RU000461"/>
    </source>
</evidence>
<dbReference type="PRINTS" id="PR00359">
    <property type="entry name" value="BP450"/>
</dbReference>
<proteinExistence type="inferred from homology"/>
<reference evidence="3" key="1">
    <citation type="submission" date="2022-12" db="EMBL/GenBank/DDBJ databases">
        <authorList>
            <person name="Ruckert C."/>
            <person name="Busche T."/>
            <person name="Kalinowski J."/>
            <person name="Wittmann C."/>
        </authorList>
    </citation>
    <scope>NUCLEOTIDE SEQUENCE</scope>
    <source>
        <strain evidence="3">DSM 40467</strain>
    </source>
</reference>
<dbReference type="EMBL" id="CP114413">
    <property type="protein sequence ID" value="WAZ25899.1"/>
    <property type="molecule type" value="Genomic_DNA"/>
</dbReference>
<dbReference type="PROSITE" id="PS00086">
    <property type="entry name" value="CYTOCHROME_P450"/>
    <property type="match status" value="1"/>
</dbReference>
<dbReference type="InterPro" id="IPR002397">
    <property type="entry name" value="Cyt_P450_B"/>
</dbReference>
<keyword evidence="2" id="KW-0560">Oxidoreductase</keyword>
<name>A0ABY7KNG9_9ACTN</name>
<accession>A0ABY7KNG9</accession>